<evidence type="ECO:0000313" key="3">
    <source>
        <dbReference type="EMBL" id="AMF99378.1"/>
    </source>
</evidence>
<dbReference type="PANTHER" id="PTHR43428">
    <property type="entry name" value="ARSENATE REDUCTASE"/>
    <property type="match status" value="1"/>
</dbReference>
<keyword evidence="1" id="KW-0059">Arsenical resistance</keyword>
<dbReference type="EMBL" id="CP014038">
    <property type="protein sequence ID" value="AMF99378.1"/>
    <property type="molecule type" value="Genomic_DNA"/>
</dbReference>
<dbReference type="InterPro" id="IPR023485">
    <property type="entry name" value="Ptyr_pPase"/>
</dbReference>
<dbReference type="SUPFAM" id="SSF52788">
    <property type="entry name" value="Phosphotyrosine protein phosphatases I"/>
    <property type="match status" value="1"/>
</dbReference>
<sequence>MDKVLFICKHNAGRSVIAESIATQLWSPAIKVASGGSHPVGSIDPVVKQFLEDHSMPVPHNYSHSWEERTAFQPDIVFILCDTLHQERAPMWLSGGIRINWQVDAFDNKTSDRDKYAHCQRLRDSLHRRLSIVGELLQTGIAKEELEIKLVELKGM</sequence>
<evidence type="ECO:0000313" key="4">
    <source>
        <dbReference type="Proteomes" id="UP000067422"/>
    </source>
</evidence>
<proteinExistence type="predicted"/>
<dbReference type="RefSeq" id="WP_061065894.1">
    <property type="nucleotide sequence ID" value="NZ_CP014038.2"/>
</dbReference>
<gene>
    <name evidence="3" type="ORF">AL538_04315</name>
</gene>
<evidence type="ECO:0000256" key="1">
    <source>
        <dbReference type="ARBA" id="ARBA00022849"/>
    </source>
</evidence>
<dbReference type="SMART" id="SM00226">
    <property type="entry name" value="LMWPc"/>
    <property type="match status" value="1"/>
</dbReference>
<dbReference type="Proteomes" id="UP000067422">
    <property type="component" value="Chromosome 1"/>
</dbReference>
<protein>
    <submittedName>
        <fullName evidence="3">Low molecular weight phosphatase family protein</fullName>
    </submittedName>
</protein>
<dbReference type="InterPro" id="IPR036196">
    <property type="entry name" value="Ptyr_pPase_sf"/>
</dbReference>
<name>A0ABM5Y1K8_VIBHA</name>
<organism evidence="3 4">
    <name type="scientific">Vibrio harveyi</name>
    <name type="common">Beneckea harveyi</name>
    <dbReference type="NCBI Taxonomy" id="669"/>
    <lineage>
        <taxon>Bacteria</taxon>
        <taxon>Pseudomonadati</taxon>
        <taxon>Pseudomonadota</taxon>
        <taxon>Gammaproteobacteria</taxon>
        <taxon>Vibrionales</taxon>
        <taxon>Vibrionaceae</taxon>
        <taxon>Vibrio</taxon>
    </lineage>
</organism>
<dbReference type="Gene3D" id="3.40.50.2300">
    <property type="match status" value="1"/>
</dbReference>
<keyword evidence="4" id="KW-1185">Reference proteome</keyword>
<reference evidence="3" key="1">
    <citation type="submission" date="2018-01" db="EMBL/GenBank/DDBJ databases">
        <title>FDA dAtabase for Regulatory Grade micrObial Sequences (FDA-ARGOS): Supporting development and validation of Infectious Disease Dx tests.</title>
        <authorList>
            <person name="Hoffmann M."/>
            <person name="Allard M."/>
            <person name="Evans P."/>
            <person name="Brown E."/>
            <person name="Tallon L."/>
            <person name="Sadzewicz L."/>
            <person name="Sengamalay N."/>
            <person name="Ott S."/>
            <person name="Godinez A."/>
            <person name="Nagaraj S."/>
            <person name="Vyas G."/>
            <person name="Aluvathingal J."/>
            <person name="Nadendla S."/>
            <person name="Geyer C."/>
            <person name="Sichtig H."/>
        </authorList>
    </citation>
    <scope>NUCLEOTIDE SEQUENCE</scope>
    <source>
        <strain evidence="3">FDAARGOS_107</strain>
    </source>
</reference>
<accession>A0ABM5Y1K8</accession>
<dbReference type="PANTHER" id="PTHR43428:SF1">
    <property type="entry name" value="ARSENATE REDUCTASE"/>
    <property type="match status" value="1"/>
</dbReference>
<feature type="domain" description="Phosphotyrosine protein phosphatase I" evidence="2">
    <location>
        <begin position="2"/>
        <end position="129"/>
    </location>
</feature>
<dbReference type="Pfam" id="PF01451">
    <property type="entry name" value="LMWPc"/>
    <property type="match status" value="1"/>
</dbReference>
<evidence type="ECO:0000259" key="2">
    <source>
        <dbReference type="SMART" id="SM00226"/>
    </source>
</evidence>